<gene>
    <name evidence="1" type="ORF">PG999_006589</name>
</gene>
<reference evidence="1 2" key="1">
    <citation type="submission" date="2023-01" db="EMBL/GenBank/DDBJ databases">
        <title>Analysis of 21 Apiospora genomes using comparative genomics revels a genus with tremendous synthesis potential of carbohydrate active enzymes and secondary metabolites.</title>
        <authorList>
            <person name="Sorensen T."/>
        </authorList>
    </citation>
    <scope>NUCLEOTIDE SEQUENCE [LARGE SCALE GENOMIC DNA]</scope>
    <source>
        <strain evidence="1 2">CBS 117206</strain>
    </source>
</reference>
<comment type="caution">
    <text evidence="1">The sequence shown here is derived from an EMBL/GenBank/DDBJ whole genome shotgun (WGS) entry which is preliminary data.</text>
</comment>
<protein>
    <submittedName>
        <fullName evidence="1">Uncharacterized protein</fullName>
    </submittedName>
</protein>
<dbReference type="EMBL" id="JAQQWP010000006">
    <property type="protein sequence ID" value="KAK8114520.1"/>
    <property type="molecule type" value="Genomic_DNA"/>
</dbReference>
<sequence length="166" mass="18601">MSHHGLLAAAVQIRALEPKRQNVASVHDTETTSSYQLPGFEKTGSAVLHSGASISASNGQDRKNDLGEFLRRKGDQPLPHRLSTHPGCAYLHCEVWKFETEMCWLFWHGMQAEVQQPIADVMSMDQWAAEKKPPWLSRGSISAWRAFSRRNSMSPRGQDPMLAFGL</sequence>
<keyword evidence="2" id="KW-1185">Reference proteome</keyword>
<name>A0AAW0QVW6_9PEZI</name>
<organism evidence="1 2">
    <name type="scientific">Apiospora kogelbergensis</name>
    <dbReference type="NCBI Taxonomy" id="1337665"/>
    <lineage>
        <taxon>Eukaryota</taxon>
        <taxon>Fungi</taxon>
        <taxon>Dikarya</taxon>
        <taxon>Ascomycota</taxon>
        <taxon>Pezizomycotina</taxon>
        <taxon>Sordariomycetes</taxon>
        <taxon>Xylariomycetidae</taxon>
        <taxon>Amphisphaeriales</taxon>
        <taxon>Apiosporaceae</taxon>
        <taxon>Apiospora</taxon>
    </lineage>
</organism>
<proteinExistence type="predicted"/>
<evidence type="ECO:0000313" key="1">
    <source>
        <dbReference type="EMBL" id="KAK8114520.1"/>
    </source>
</evidence>
<evidence type="ECO:0000313" key="2">
    <source>
        <dbReference type="Proteomes" id="UP001392437"/>
    </source>
</evidence>
<dbReference type="AlphaFoldDB" id="A0AAW0QVW6"/>
<dbReference type="Proteomes" id="UP001392437">
    <property type="component" value="Unassembled WGS sequence"/>
</dbReference>
<accession>A0AAW0QVW6</accession>